<dbReference type="PROSITE" id="PS51030">
    <property type="entry name" value="NUCLEAR_REC_DBD_2"/>
    <property type="match status" value="1"/>
</dbReference>
<accession>A0AA36CPA7</accession>
<evidence type="ECO:0000256" key="4">
    <source>
        <dbReference type="ARBA" id="ARBA00022833"/>
    </source>
</evidence>
<dbReference type="InterPro" id="IPR035500">
    <property type="entry name" value="NHR-like_dom_sf"/>
</dbReference>
<dbReference type="PROSITE" id="PS51843">
    <property type="entry name" value="NR_LBD"/>
    <property type="match status" value="1"/>
</dbReference>
<dbReference type="Gene3D" id="3.30.50.10">
    <property type="entry name" value="Erythroid Transcription Factor GATA-1, subunit A"/>
    <property type="match status" value="1"/>
</dbReference>
<dbReference type="InterPro" id="IPR000536">
    <property type="entry name" value="Nucl_hrmn_rcpt_lig-bd"/>
</dbReference>
<evidence type="ECO:0000313" key="13">
    <source>
        <dbReference type="EMBL" id="CAJ0572791.1"/>
    </source>
</evidence>
<dbReference type="GO" id="GO:0043565">
    <property type="term" value="F:sequence-specific DNA binding"/>
    <property type="evidence" value="ECO:0007669"/>
    <property type="project" value="InterPro"/>
</dbReference>
<evidence type="ECO:0000256" key="9">
    <source>
        <dbReference type="ARBA" id="ARBA00023242"/>
    </source>
</evidence>
<dbReference type="PANTHER" id="PTHR45805">
    <property type="entry name" value="NUCLEAR HORMONE RECEPTOR HR3-RELATED"/>
    <property type="match status" value="1"/>
</dbReference>
<dbReference type="AlphaFoldDB" id="A0AA36CPA7"/>
<sequence length="488" mass="55084">MSLASFSPPSPPLVSPYGSASSSVDLEMHCPPMQERSPPAGWLPLTSQGHPGIPHPSQIPYPSPVSDDSMYRYTEYIDDVKPAYYHTHPTAYYQLPDPEPFAPQGMAFPLPDKNNLLCKVCGDKASGYHYGVTSCEGCKGFFRRSIQKNMEYKCLKDNNCPISKPNRNRCQRCRFKKCLAVGMSRDSVRYGRLQRKRDKEALVATTGNSAAAPQSAIDNQAADLCTFIDQVTNAFISNPGCPPPHIIVQPTFMDLKPNSECVSAAELRALHWQQYAASCQQDIETFVDFAKSIPMFNEMKTNDQLEIIKNTYFSVFVVRTAPAMSEPQFVLNSGVAVTKQQLINLYEPDFVYRWSHFAKNFNALQFSTAERALFIVWILISANVYLPLSNQDELEQLKRVVEQALRSVLLRSRANPLAFNTLMSMREELKQISMAHDRSLEWVRQNIAAIEIPLLFAEVFRIALHPPVYQQDIVVKSDHLDICELKAL</sequence>
<dbReference type="PANTHER" id="PTHR45805:SF10">
    <property type="entry name" value="ECDYSONE-INDUCED PROTEIN 78C"/>
    <property type="match status" value="1"/>
</dbReference>
<keyword evidence="3 10" id="KW-0863">Zinc-finger</keyword>
<proteinExistence type="inferred from homology"/>
<evidence type="ECO:0000256" key="3">
    <source>
        <dbReference type="ARBA" id="ARBA00022771"/>
    </source>
</evidence>
<reference evidence="13" key="1">
    <citation type="submission" date="2023-06" db="EMBL/GenBank/DDBJ databases">
        <authorList>
            <person name="Delattre M."/>
        </authorList>
    </citation>
    <scope>NUCLEOTIDE SEQUENCE</scope>
    <source>
        <strain evidence="13">AF72</strain>
    </source>
</reference>
<evidence type="ECO:0000259" key="12">
    <source>
        <dbReference type="PROSITE" id="PS51843"/>
    </source>
</evidence>
<dbReference type="EMBL" id="CATQJA010002606">
    <property type="protein sequence ID" value="CAJ0572791.1"/>
    <property type="molecule type" value="Genomic_DNA"/>
</dbReference>
<dbReference type="SMART" id="SM00430">
    <property type="entry name" value="HOLI"/>
    <property type="match status" value="1"/>
</dbReference>
<evidence type="ECO:0000256" key="1">
    <source>
        <dbReference type="ARBA" id="ARBA00004123"/>
    </source>
</evidence>
<dbReference type="Proteomes" id="UP001177023">
    <property type="component" value="Unassembled WGS sequence"/>
</dbReference>
<keyword evidence="9 10" id="KW-0539">Nucleus</keyword>
<keyword evidence="2 10" id="KW-0479">Metal-binding</keyword>
<dbReference type="InterPro" id="IPR001628">
    <property type="entry name" value="Znf_hrmn_rcpt"/>
</dbReference>
<comment type="subcellular location">
    <subcellularLocation>
        <location evidence="1 10">Nucleus</location>
    </subcellularLocation>
</comment>
<evidence type="ECO:0000256" key="7">
    <source>
        <dbReference type="ARBA" id="ARBA00023163"/>
    </source>
</evidence>
<evidence type="ECO:0000256" key="2">
    <source>
        <dbReference type="ARBA" id="ARBA00022723"/>
    </source>
</evidence>
<dbReference type="PRINTS" id="PR00398">
    <property type="entry name" value="STRDHORMONER"/>
</dbReference>
<dbReference type="FunFam" id="3.30.50.10:FF:000044">
    <property type="entry name" value="retinoic acid receptor beta isoform X4"/>
    <property type="match status" value="1"/>
</dbReference>
<evidence type="ECO:0000256" key="5">
    <source>
        <dbReference type="ARBA" id="ARBA00023015"/>
    </source>
</evidence>
<dbReference type="PROSITE" id="PS00031">
    <property type="entry name" value="NUCLEAR_REC_DBD_1"/>
    <property type="match status" value="1"/>
</dbReference>
<dbReference type="PRINTS" id="PR00047">
    <property type="entry name" value="STROIDFINGER"/>
</dbReference>
<dbReference type="InterPro" id="IPR013088">
    <property type="entry name" value="Znf_NHR/GATA"/>
</dbReference>
<organism evidence="13 14">
    <name type="scientific">Mesorhabditis spiculigera</name>
    <dbReference type="NCBI Taxonomy" id="96644"/>
    <lineage>
        <taxon>Eukaryota</taxon>
        <taxon>Metazoa</taxon>
        <taxon>Ecdysozoa</taxon>
        <taxon>Nematoda</taxon>
        <taxon>Chromadorea</taxon>
        <taxon>Rhabditida</taxon>
        <taxon>Rhabditina</taxon>
        <taxon>Rhabditomorpha</taxon>
        <taxon>Rhabditoidea</taxon>
        <taxon>Rhabditidae</taxon>
        <taxon>Mesorhabditinae</taxon>
        <taxon>Mesorhabditis</taxon>
    </lineage>
</organism>
<keyword evidence="5 10" id="KW-0805">Transcription regulation</keyword>
<dbReference type="CDD" id="cd06916">
    <property type="entry name" value="NR_DBD_like"/>
    <property type="match status" value="1"/>
</dbReference>
<keyword evidence="6 10" id="KW-0238">DNA-binding</keyword>
<feature type="domain" description="NR LBD" evidence="12">
    <location>
        <begin position="211"/>
        <end position="462"/>
    </location>
</feature>
<keyword evidence="14" id="KW-1185">Reference proteome</keyword>
<evidence type="ECO:0000313" key="14">
    <source>
        <dbReference type="Proteomes" id="UP001177023"/>
    </source>
</evidence>
<keyword evidence="4 10" id="KW-0862">Zinc</keyword>
<comment type="similarity">
    <text evidence="10">Belongs to the nuclear hormone receptor family.</text>
</comment>
<gene>
    <name evidence="13" type="ORF">MSPICULIGERA_LOCUS11169</name>
</gene>
<dbReference type="InterPro" id="IPR001723">
    <property type="entry name" value="Nuclear_hrmn_rcpt"/>
</dbReference>
<keyword evidence="7 10" id="KW-0804">Transcription</keyword>
<evidence type="ECO:0000256" key="8">
    <source>
        <dbReference type="ARBA" id="ARBA00023170"/>
    </source>
</evidence>
<dbReference type="GO" id="GO:0005634">
    <property type="term" value="C:nucleus"/>
    <property type="evidence" value="ECO:0007669"/>
    <property type="project" value="UniProtKB-SubCell"/>
</dbReference>
<comment type="caution">
    <text evidence="13">The sequence shown here is derived from an EMBL/GenBank/DDBJ whole genome shotgun (WGS) entry which is preliminary data.</text>
</comment>
<keyword evidence="8 10" id="KW-0675">Receptor</keyword>
<feature type="domain" description="Nuclear receptor" evidence="11">
    <location>
        <begin position="115"/>
        <end position="190"/>
    </location>
</feature>
<evidence type="ECO:0000259" key="11">
    <source>
        <dbReference type="PROSITE" id="PS51030"/>
    </source>
</evidence>
<dbReference type="SMART" id="SM00399">
    <property type="entry name" value="ZnF_C4"/>
    <property type="match status" value="1"/>
</dbReference>
<dbReference type="GO" id="GO:0008270">
    <property type="term" value="F:zinc ion binding"/>
    <property type="evidence" value="ECO:0007669"/>
    <property type="project" value="UniProtKB-KW"/>
</dbReference>
<dbReference type="SUPFAM" id="SSF48508">
    <property type="entry name" value="Nuclear receptor ligand-binding domain"/>
    <property type="match status" value="1"/>
</dbReference>
<dbReference type="SUPFAM" id="SSF57716">
    <property type="entry name" value="Glucocorticoid receptor-like (DNA-binding domain)"/>
    <property type="match status" value="1"/>
</dbReference>
<feature type="non-terminal residue" evidence="13">
    <location>
        <position position="1"/>
    </location>
</feature>
<dbReference type="Gene3D" id="1.10.565.10">
    <property type="entry name" value="Retinoid X Receptor"/>
    <property type="match status" value="1"/>
</dbReference>
<dbReference type="Pfam" id="PF00105">
    <property type="entry name" value="zf-C4"/>
    <property type="match status" value="1"/>
</dbReference>
<evidence type="ECO:0000256" key="10">
    <source>
        <dbReference type="RuleBase" id="RU004334"/>
    </source>
</evidence>
<dbReference type="Pfam" id="PF00104">
    <property type="entry name" value="Hormone_recep"/>
    <property type="match status" value="1"/>
</dbReference>
<dbReference type="GO" id="GO:0003700">
    <property type="term" value="F:DNA-binding transcription factor activity"/>
    <property type="evidence" value="ECO:0007669"/>
    <property type="project" value="InterPro"/>
</dbReference>
<name>A0AA36CPA7_9BILA</name>
<protein>
    <submittedName>
        <fullName evidence="13">Uncharacterized protein</fullName>
    </submittedName>
</protein>
<evidence type="ECO:0000256" key="6">
    <source>
        <dbReference type="ARBA" id="ARBA00023125"/>
    </source>
</evidence>